<sequence>MPKPTESMDVNQYTRHKSYAYHNNLHHDAHRSTGPVLSVFGAEPRSASAPAQHEGEGILALLDPREPPCHYFAVVTQEFLTLSPLMMKGAVVSKKAYGSRKYSGVEGSTKLDMKLVNSAKDEVARALETTANICLEEMKTAEEQGVKAARRSSRAVARKVKEKALAASDSAERLHQAMLDKKAGRRASSTVATPKTAAVVDTRLRHALNPAAVAPDAPSDAPFDYFPSAEVVRIPLAQVRQVRTCPTILRRRALEEQEADFGREIDFEHKYSLDNFEFEDPTLETHSIRVTVTVERRQPFDFITYKEGSVLPDELLSAHRVALARLVLRLPPSNVIETEVAALRMTHGFDVAPGEADANDARLLVADLERSLCGGHDAEPESDSDDDDAVRTLRQRERDAKREQLLQRRGAELMRPDLPQRHRPEDLPRRRSARRPRSRVQVEMLRRQAGYAPVDDADLLFELEGDMQVDVALKRAFFKAPKLIRKLVSWIEHIGADVDAVATVSLGERDDGDDHDSLSAGSLDHSNRVRDAQLAVATRGLAAVRFLRAALHDSRGVSERFRLLRTHKLTPERIVDACSADHFNHTDHRDDAADARLRHDARVARHQAQHWTPHAFHLPSERKRRDANRELLAKSRENFLRNHLTPFFQNPVDAPTGETPDSRLETPKARLAFHPSTKGLERRDDASPADLAEAVRRLATPSSKRETVSYRQLQEAKEHGEALADVALRLATPAAARRKTALLQSASRSLASPGDGLRSAAKNLAGPAAKLRQAARLVPDDDDDASVASSASRAPSSVSQASSGSSALFLAAQRMQRDEEAEAADKSDRLRRTLKEAADLEAAEDAKTSDAAARLVASLGRADSVKTLESGSSSLGSEDLGAAVNDAPPPPSSSSSGPYAEETAFFVKDRDAAIAYSDIPPRPGARPKPPPAVALFARLLDAQADLLVELDELTSARFREDDPPIWVDMGQRQMGPRWVLSSVAADDARASPLLCALVERCISLGLSISRTGPSLPSPSKRARARQVTAVGDLRSPRAGDRSSRGATEPALALLACSHLLLGLLQASYVMREIAASECADEVDDFLLRDEFYDALEANRVTRLAASNLREATRVIRQGEETAKAAHRKQRGGDITHT</sequence>
<feature type="compositionally biased region" description="Low complexity" evidence="1">
    <location>
        <begin position="868"/>
        <end position="878"/>
    </location>
</feature>
<evidence type="ECO:0000313" key="3">
    <source>
        <dbReference type="Proteomes" id="UP001363151"/>
    </source>
</evidence>
<feature type="compositionally biased region" description="Low complexity" evidence="1">
    <location>
        <begin position="786"/>
        <end position="805"/>
    </location>
</feature>
<name>A0ABR1FQM4_AURAN</name>
<proteinExistence type="predicted"/>
<keyword evidence="3" id="KW-1185">Reference proteome</keyword>
<accession>A0ABR1FQM4</accession>
<organism evidence="2 3">
    <name type="scientific">Aureococcus anophagefferens</name>
    <name type="common">Harmful bloom alga</name>
    <dbReference type="NCBI Taxonomy" id="44056"/>
    <lineage>
        <taxon>Eukaryota</taxon>
        <taxon>Sar</taxon>
        <taxon>Stramenopiles</taxon>
        <taxon>Ochrophyta</taxon>
        <taxon>Pelagophyceae</taxon>
        <taxon>Pelagomonadales</taxon>
        <taxon>Pelagomonadaceae</taxon>
        <taxon>Aureococcus</taxon>
    </lineage>
</organism>
<dbReference type="EMBL" id="JBBJCI010000289">
    <property type="protein sequence ID" value="KAK7235857.1"/>
    <property type="molecule type" value="Genomic_DNA"/>
</dbReference>
<comment type="caution">
    <text evidence="2">The sequence shown here is derived from an EMBL/GenBank/DDBJ whole genome shotgun (WGS) entry which is preliminary data.</text>
</comment>
<feature type="region of interest" description="Disordered" evidence="1">
    <location>
        <begin position="644"/>
        <end position="664"/>
    </location>
</feature>
<feature type="region of interest" description="Disordered" evidence="1">
    <location>
        <begin position="407"/>
        <end position="441"/>
    </location>
</feature>
<reference evidence="2 3" key="1">
    <citation type="submission" date="2024-03" db="EMBL/GenBank/DDBJ databases">
        <title>Aureococcus anophagefferens CCMP1851 and Kratosvirus quantuckense: Draft genome of a second virus-susceptible host strain in the model system.</title>
        <authorList>
            <person name="Chase E."/>
            <person name="Truchon A.R."/>
            <person name="Schepens W."/>
            <person name="Wilhelm S.W."/>
        </authorList>
    </citation>
    <scope>NUCLEOTIDE SEQUENCE [LARGE SCALE GENOMIC DNA]</scope>
    <source>
        <strain evidence="2 3">CCMP1851</strain>
    </source>
</reference>
<feature type="region of interest" description="Disordered" evidence="1">
    <location>
        <begin position="866"/>
        <end position="899"/>
    </location>
</feature>
<feature type="compositionally biased region" description="Basic and acidic residues" evidence="1">
    <location>
        <begin position="407"/>
        <end position="429"/>
    </location>
</feature>
<evidence type="ECO:0000256" key="1">
    <source>
        <dbReference type="SAM" id="MobiDB-lite"/>
    </source>
</evidence>
<gene>
    <name evidence="2" type="ORF">SO694_00064157</name>
</gene>
<protein>
    <submittedName>
        <fullName evidence="2">Uncharacterized protein</fullName>
    </submittedName>
</protein>
<evidence type="ECO:0000313" key="2">
    <source>
        <dbReference type="EMBL" id="KAK7235857.1"/>
    </source>
</evidence>
<feature type="region of interest" description="Disordered" evidence="1">
    <location>
        <begin position="778"/>
        <end position="805"/>
    </location>
</feature>
<dbReference type="Proteomes" id="UP001363151">
    <property type="component" value="Unassembled WGS sequence"/>
</dbReference>